<reference evidence="2" key="3">
    <citation type="submission" date="2015-04" db="UniProtKB">
        <authorList>
            <consortium name="EnsemblPlants"/>
        </authorList>
    </citation>
    <scope>IDENTIFICATION</scope>
    <source>
        <strain evidence="2">cv. Jemalong A17</strain>
    </source>
</reference>
<protein>
    <submittedName>
        <fullName evidence="1">Drought sensitive protein, putative</fullName>
    </submittedName>
</protein>
<reference evidence="1 3" key="2">
    <citation type="journal article" date="2014" name="BMC Genomics">
        <title>An improved genome release (version Mt4.0) for the model legume Medicago truncatula.</title>
        <authorList>
            <person name="Tang H."/>
            <person name="Krishnakumar V."/>
            <person name="Bidwell S."/>
            <person name="Rosen B."/>
            <person name="Chan A."/>
            <person name="Zhou S."/>
            <person name="Gentzbittel L."/>
            <person name="Childs K.L."/>
            <person name="Yandell M."/>
            <person name="Gundlach H."/>
            <person name="Mayer K.F."/>
            <person name="Schwartz D.C."/>
            <person name="Town C.D."/>
        </authorList>
    </citation>
    <scope>GENOME REANNOTATION</scope>
    <source>
        <strain evidence="2 3">cv. Jemalong A17</strain>
    </source>
</reference>
<gene>
    <name evidence="1" type="ordered locus">MTR_5g067190</name>
</gene>
<accession>G7K604</accession>
<proteinExistence type="predicted"/>
<keyword evidence="3" id="KW-1185">Reference proteome</keyword>
<evidence type="ECO:0000313" key="2">
    <source>
        <dbReference type="EnsemblPlants" id="AES98334"/>
    </source>
</evidence>
<name>G7K604_MEDTR</name>
<dbReference type="HOGENOM" id="CLU_2999502_0_0_1"/>
<reference evidence="1 3" key="1">
    <citation type="journal article" date="2011" name="Nature">
        <title>The Medicago genome provides insight into the evolution of rhizobial symbioses.</title>
        <authorList>
            <person name="Young N.D."/>
            <person name="Debelle F."/>
            <person name="Oldroyd G.E."/>
            <person name="Geurts R."/>
            <person name="Cannon S.B."/>
            <person name="Udvardi M.K."/>
            <person name="Benedito V.A."/>
            <person name="Mayer K.F."/>
            <person name="Gouzy J."/>
            <person name="Schoof H."/>
            <person name="Van de Peer Y."/>
            <person name="Proost S."/>
            <person name="Cook D.R."/>
            <person name="Meyers B.C."/>
            <person name="Spannagl M."/>
            <person name="Cheung F."/>
            <person name="De Mita S."/>
            <person name="Krishnakumar V."/>
            <person name="Gundlach H."/>
            <person name="Zhou S."/>
            <person name="Mudge J."/>
            <person name="Bharti A.K."/>
            <person name="Murray J.D."/>
            <person name="Naoumkina M.A."/>
            <person name="Rosen B."/>
            <person name="Silverstein K.A."/>
            <person name="Tang H."/>
            <person name="Rombauts S."/>
            <person name="Zhao P.X."/>
            <person name="Zhou P."/>
            <person name="Barbe V."/>
            <person name="Bardou P."/>
            <person name="Bechner M."/>
            <person name="Bellec A."/>
            <person name="Berger A."/>
            <person name="Berges H."/>
            <person name="Bidwell S."/>
            <person name="Bisseling T."/>
            <person name="Choisne N."/>
            <person name="Couloux A."/>
            <person name="Denny R."/>
            <person name="Deshpande S."/>
            <person name="Dai X."/>
            <person name="Doyle J.J."/>
            <person name="Dudez A.M."/>
            <person name="Farmer A.D."/>
            <person name="Fouteau S."/>
            <person name="Franken C."/>
            <person name="Gibelin C."/>
            <person name="Gish J."/>
            <person name="Goldstein S."/>
            <person name="Gonzalez A.J."/>
            <person name="Green P.J."/>
            <person name="Hallab A."/>
            <person name="Hartog M."/>
            <person name="Hua A."/>
            <person name="Humphray S.J."/>
            <person name="Jeong D.H."/>
            <person name="Jing Y."/>
            <person name="Jocker A."/>
            <person name="Kenton S.M."/>
            <person name="Kim D.J."/>
            <person name="Klee K."/>
            <person name="Lai H."/>
            <person name="Lang C."/>
            <person name="Lin S."/>
            <person name="Macmil S.L."/>
            <person name="Magdelenat G."/>
            <person name="Matthews L."/>
            <person name="McCorrison J."/>
            <person name="Monaghan E.L."/>
            <person name="Mun J.H."/>
            <person name="Najar F.Z."/>
            <person name="Nicholson C."/>
            <person name="Noirot C."/>
            <person name="O'Bleness M."/>
            <person name="Paule C.R."/>
            <person name="Poulain J."/>
            <person name="Prion F."/>
            <person name="Qin B."/>
            <person name="Qu C."/>
            <person name="Retzel E.F."/>
            <person name="Riddle C."/>
            <person name="Sallet E."/>
            <person name="Samain S."/>
            <person name="Samson N."/>
            <person name="Sanders I."/>
            <person name="Saurat O."/>
            <person name="Scarpelli C."/>
            <person name="Schiex T."/>
            <person name="Segurens B."/>
            <person name="Severin A.J."/>
            <person name="Sherrier D.J."/>
            <person name="Shi R."/>
            <person name="Sims S."/>
            <person name="Singer S.R."/>
            <person name="Sinharoy S."/>
            <person name="Sterck L."/>
            <person name="Viollet A."/>
            <person name="Wang B.B."/>
            <person name="Wang K."/>
            <person name="Wang M."/>
            <person name="Wang X."/>
            <person name="Warfsmann J."/>
            <person name="Weissenbach J."/>
            <person name="White D.D."/>
            <person name="White J.D."/>
            <person name="Wiley G.B."/>
            <person name="Wincker P."/>
            <person name="Xing Y."/>
            <person name="Yang L."/>
            <person name="Yao Z."/>
            <person name="Ying F."/>
            <person name="Zhai J."/>
            <person name="Zhou L."/>
            <person name="Zuber A."/>
            <person name="Denarie J."/>
            <person name="Dixon R.A."/>
            <person name="May G.D."/>
            <person name="Schwartz D.C."/>
            <person name="Rogers J."/>
            <person name="Quetier F."/>
            <person name="Town C.D."/>
            <person name="Roe B.A."/>
        </authorList>
    </citation>
    <scope>NUCLEOTIDE SEQUENCE [LARGE SCALE GENOMIC DNA]</scope>
    <source>
        <strain evidence="1">A17</strain>
        <strain evidence="2 3">cv. Jemalong A17</strain>
    </source>
</reference>
<sequence>MQIYTSCYDGLIRLMDAEKEIFDMVYNGENKIYASHRQRMKQTVYILILDSDFFKKL</sequence>
<dbReference type="EMBL" id="CM001221">
    <property type="protein sequence ID" value="AES98334.1"/>
    <property type="molecule type" value="Genomic_DNA"/>
</dbReference>
<dbReference type="EnsemblPlants" id="AES98334">
    <property type="protein sequence ID" value="AES98334"/>
    <property type="gene ID" value="MTR_5g067190"/>
</dbReference>
<dbReference type="Proteomes" id="UP000002051">
    <property type="component" value="Chromosome 5"/>
</dbReference>
<organism evidence="1 3">
    <name type="scientific">Medicago truncatula</name>
    <name type="common">Barrel medic</name>
    <name type="synonym">Medicago tribuloides</name>
    <dbReference type="NCBI Taxonomy" id="3880"/>
    <lineage>
        <taxon>Eukaryota</taxon>
        <taxon>Viridiplantae</taxon>
        <taxon>Streptophyta</taxon>
        <taxon>Embryophyta</taxon>
        <taxon>Tracheophyta</taxon>
        <taxon>Spermatophyta</taxon>
        <taxon>Magnoliopsida</taxon>
        <taxon>eudicotyledons</taxon>
        <taxon>Gunneridae</taxon>
        <taxon>Pentapetalae</taxon>
        <taxon>rosids</taxon>
        <taxon>fabids</taxon>
        <taxon>Fabales</taxon>
        <taxon>Fabaceae</taxon>
        <taxon>Papilionoideae</taxon>
        <taxon>50 kb inversion clade</taxon>
        <taxon>NPAAA clade</taxon>
        <taxon>Hologalegina</taxon>
        <taxon>IRL clade</taxon>
        <taxon>Trifolieae</taxon>
        <taxon>Medicago</taxon>
    </lineage>
</organism>
<dbReference type="PaxDb" id="3880-AES98334"/>
<dbReference type="AlphaFoldDB" id="G7K604"/>
<evidence type="ECO:0000313" key="1">
    <source>
        <dbReference type="EMBL" id="AES98334.1"/>
    </source>
</evidence>
<evidence type="ECO:0000313" key="3">
    <source>
        <dbReference type="Proteomes" id="UP000002051"/>
    </source>
</evidence>